<gene>
    <name evidence="1" type="ORF">S01H4_17855</name>
</gene>
<dbReference type="InterPro" id="IPR052711">
    <property type="entry name" value="Zinc_ADH-like"/>
</dbReference>
<proteinExistence type="predicted"/>
<evidence type="ECO:0008006" key="2">
    <source>
        <dbReference type="Google" id="ProtNLM"/>
    </source>
</evidence>
<accession>X0Z7X5</accession>
<dbReference type="Gene3D" id="3.90.180.10">
    <property type="entry name" value="Medium-chain alcohol dehydrogenases, catalytic domain"/>
    <property type="match status" value="1"/>
</dbReference>
<evidence type="ECO:0000313" key="1">
    <source>
        <dbReference type="EMBL" id="GAG65219.1"/>
    </source>
</evidence>
<dbReference type="AlphaFoldDB" id="X0Z7X5"/>
<dbReference type="Gene3D" id="3.40.50.720">
    <property type="entry name" value="NAD(P)-binding Rossmann-like Domain"/>
    <property type="match status" value="1"/>
</dbReference>
<reference evidence="1" key="1">
    <citation type="journal article" date="2014" name="Front. Microbiol.">
        <title>High frequency of phylogenetically diverse reductive dehalogenase-homologous genes in deep subseafloor sedimentary metagenomes.</title>
        <authorList>
            <person name="Kawai M."/>
            <person name="Futagami T."/>
            <person name="Toyoda A."/>
            <person name="Takaki Y."/>
            <person name="Nishi S."/>
            <person name="Hori S."/>
            <person name="Arai W."/>
            <person name="Tsubouchi T."/>
            <person name="Morono Y."/>
            <person name="Uchiyama I."/>
            <person name="Ito T."/>
            <person name="Fujiyama A."/>
            <person name="Inagaki F."/>
            <person name="Takami H."/>
        </authorList>
    </citation>
    <scope>NUCLEOTIDE SEQUENCE</scope>
    <source>
        <strain evidence="1">Expedition CK06-06</strain>
    </source>
</reference>
<dbReference type="PANTHER" id="PTHR45033">
    <property type="match status" value="1"/>
</dbReference>
<sequence length="76" mass="8913">MGPTTEIDIRQIFWKQLKVIGSTMSNQREFREVMKLIFEDKLKPVVDKIFPLEQVVEAENYLNEGKQFGKVLLKIS</sequence>
<organism evidence="1">
    <name type="scientific">marine sediment metagenome</name>
    <dbReference type="NCBI Taxonomy" id="412755"/>
    <lineage>
        <taxon>unclassified sequences</taxon>
        <taxon>metagenomes</taxon>
        <taxon>ecological metagenomes</taxon>
    </lineage>
</organism>
<dbReference type="EMBL" id="BART01007886">
    <property type="protein sequence ID" value="GAG65219.1"/>
    <property type="molecule type" value="Genomic_DNA"/>
</dbReference>
<comment type="caution">
    <text evidence="1">The sequence shown here is derived from an EMBL/GenBank/DDBJ whole genome shotgun (WGS) entry which is preliminary data.</text>
</comment>
<protein>
    <recommendedName>
        <fullName evidence="2">Alcohol dehydrogenase-like C-terminal domain-containing protein</fullName>
    </recommendedName>
</protein>
<dbReference type="PANTHER" id="PTHR45033:SF3">
    <property type="entry name" value="DEHYDROGENASE, PUTATIVE (AFU_ORTHOLOGUE AFUA_2G13270)-RELATED"/>
    <property type="match status" value="1"/>
</dbReference>
<dbReference type="Pfam" id="PF13602">
    <property type="entry name" value="ADH_zinc_N_2"/>
    <property type="match status" value="1"/>
</dbReference>
<name>X0Z7X5_9ZZZZ</name>